<dbReference type="Pfam" id="PF09250">
    <property type="entry name" value="Prim-Pol"/>
    <property type="match status" value="1"/>
</dbReference>
<sequence>MLNMMKYALYYHDKGFSVLPIEPRSKKPAIQFANKPSLTKEEIIKLWKQNPSYNIAIRTTDHFVIDIDTIDHGKDGFKSFQALKQQFGDALFPPTLEVRTGSGGLHLWYKKKEGYPNKQLIAWRDGIDLKAHINNYTLVPPSVSSNGKQYGWIKREIAEAPKGLFSLLKASEKQSNSNYKKLNYANSSNKNWTGRLLDELTEKHYKGARNDTIASLTGKLLITGASIDAIYSLLLNVNNNFVDETGNKAPLPLKEVNRTIQSIIEGRVRAIEQGH</sequence>
<evidence type="ECO:0000259" key="1">
    <source>
        <dbReference type="SMART" id="SM00942"/>
    </source>
</evidence>
<name>A0AAP3M478_9LACO</name>
<dbReference type="CDD" id="cd04859">
    <property type="entry name" value="Prim_Pol"/>
    <property type="match status" value="1"/>
</dbReference>
<comment type="caution">
    <text evidence="3">The sequence shown here is derived from an EMBL/GenBank/DDBJ whole genome shotgun (WGS) entry which is preliminary data.</text>
</comment>
<dbReference type="SMART" id="SM00943">
    <property type="entry name" value="Prim-Pol"/>
    <property type="match status" value="1"/>
</dbReference>
<reference evidence="3" key="1">
    <citation type="submission" date="2022-01" db="EMBL/GenBank/DDBJ databases">
        <title>VMRC isolate genome collection.</title>
        <authorList>
            <person name="France M."/>
            <person name="Rutt L."/>
            <person name="Humphrys M."/>
            <person name="Ravel J."/>
        </authorList>
    </citation>
    <scope>NUCLEOTIDE SEQUENCE</scope>
    <source>
        <strain evidence="3">C0127B5</strain>
    </source>
</reference>
<dbReference type="Proteomes" id="UP001213015">
    <property type="component" value="Unassembled WGS sequence"/>
</dbReference>
<evidence type="ECO:0000259" key="2">
    <source>
        <dbReference type="SMART" id="SM00943"/>
    </source>
</evidence>
<gene>
    <name evidence="3" type="ORF">L2422_07230</name>
</gene>
<proteinExistence type="predicted"/>
<feature type="domain" description="Primase C-terminal 1" evidence="1">
    <location>
        <begin position="198"/>
        <end position="269"/>
    </location>
</feature>
<dbReference type="InterPro" id="IPR015330">
    <property type="entry name" value="DNA_primase/pol_bifunc_N"/>
</dbReference>
<feature type="domain" description="DNA primase/polymerase bifunctional N-terminal" evidence="2">
    <location>
        <begin position="8"/>
        <end position="164"/>
    </location>
</feature>
<dbReference type="SUPFAM" id="SSF56747">
    <property type="entry name" value="Prim-pol domain"/>
    <property type="match status" value="1"/>
</dbReference>
<protein>
    <submittedName>
        <fullName evidence="3">Bifunctional DNA primase/polymerase</fullName>
    </submittedName>
</protein>
<dbReference type="InterPro" id="IPR014820">
    <property type="entry name" value="PriCT_1"/>
</dbReference>
<dbReference type="Gene3D" id="3.30.720.160">
    <property type="entry name" value="Bifunctional DNA primase/polymerase, N-terminal"/>
    <property type="match status" value="1"/>
</dbReference>
<evidence type="ECO:0000313" key="4">
    <source>
        <dbReference type="Proteomes" id="UP001213015"/>
    </source>
</evidence>
<dbReference type="SMART" id="SM00942">
    <property type="entry name" value="PriCT_1"/>
    <property type="match status" value="1"/>
</dbReference>
<organism evidence="3 4">
    <name type="scientific">Lactobacillus mulieris</name>
    <dbReference type="NCBI Taxonomy" id="2508708"/>
    <lineage>
        <taxon>Bacteria</taxon>
        <taxon>Bacillati</taxon>
        <taxon>Bacillota</taxon>
        <taxon>Bacilli</taxon>
        <taxon>Lactobacillales</taxon>
        <taxon>Lactobacillaceae</taxon>
        <taxon>Lactobacillus</taxon>
    </lineage>
</organism>
<dbReference type="RefSeq" id="WP_234975114.1">
    <property type="nucleotide sequence ID" value="NZ_JAKEYK010000012.1"/>
</dbReference>
<evidence type="ECO:0000313" key="3">
    <source>
        <dbReference type="EMBL" id="MCZ3845284.1"/>
    </source>
</evidence>
<accession>A0AAP3M478</accession>
<dbReference type="EMBL" id="JAKHLF010000013">
    <property type="protein sequence ID" value="MCZ3845284.1"/>
    <property type="molecule type" value="Genomic_DNA"/>
</dbReference>
<dbReference type="Pfam" id="PF08708">
    <property type="entry name" value="PriCT_1"/>
    <property type="match status" value="1"/>
</dbReference>
<dbReference type="AlphaFoldDB" id="A0AAP3M478"/>